<accession>A0A2W5W0M0</accession>
<dbReference type="GO" id="GO:0003729">
    <property type="term" value="F:mRNA binding"/>
    <property type="evidence" value="ECO:0007669"/>
    <property type="project" value="TreeGrafter"/>
</dbReference>
<comment type="similarity">
    <text evidence="1 6 7">Belongs to the universal ribosomal protein uL13 family.</text>
</comment>
<sequence>MPHQRTYSAKAKDIKHEWHVIDVSDKVLGRAASQIATLLKGKHKPMYTPSIDTGDHVVVINADKVKVTGNKATQKMYYRHPHAGFPGALKSSNYETLQRRHPEDIVLNAVRRMLPRNALGRQMMTKLRVYAGDKHPHTAQNPAPKQVEA</sequence>
<gene>
    <name evidence="6 8" type="primary">rplM</name>
    <name evidence="9" type="ORF">DI536_05590</name>
</gene>
<dbReference type="Gene3D" id="3.90.1180.10">
    <property type="entry name" value="Ribosomal protein L13"/>
    <property type="match status" value="1"/>
</dbReference>
<evidence type="ECO:0000313" key="10">
    <source>
        <dbReference type="Proteomes" id="UP000249061"/>
    </source>
</evidence>
<evidence type="ECO:0000256" key="1">
    <source>
        <dbReference type="ARBA" id="ARBA00006227"/>
    </source>
</evidence>
<dbReference type="HAMAP" id="MF_01366">
    <property type="entry name" value="Ribosomal_uL13"/>
    <property type="match status" value="1"/>
</dbReference>
<reference evidence="9 10" key="1">
    <citation type="submission" date="2017-08" db="EMBL/GenBank/DDBJ databases">
        <title>Infants hospitalized years apart are colonized by the same room-sourced microbial strains.</title>
        <authorList>
            <person name="Brooks B."/>
            <person name="Olm M.R."/>
            <person name="Firek B.A."/>
            <person name="Baker R."/>
            <person name="Thomas B.C."/>
            <person name="Morowitz M.J."/>
            <person name="Banfield J.F."/>
        </authorList>
    </citation>
    <scope>NUCLEOTIDE SEQUENCE [LARGE SCALE GENOMIC DNA]</scope>
    <source>
        <strain evidence="9">S2_003_000_R2_14</strain>
    </source>
</reference>
<name>A0A2W5W0M0_9BACT</name>
<evidence type="ECO:0000256" key="5">
    <source>
        <dbReference type="ARBA" id="ARBA00035201"/>
    </source>
</evidence>
<evidence type="ECO:0000256" key="3">
    <source>
        <dbReference type="ARBA" id="ARBA00022980"/>
    </source>
</evidence>
<keyword evidence="3 6" id="KW-0689">Ribosomal protein</keyword>
<evidence type="ECO:0000256" key="8">
    <source>
        <dbReference type="RuleBase" id="RU003878"/>
    </source>
</evidence>
<dbReference type="NCBIfam" id="TIGR01066">
    <property type="entry name" value="rplM_bact"/>
    <property type="match status" value="1"/>
</dbReference>
<dbReference type="InterPro" id="IPR023563">
    <property type="entry name" value="Ribosomal_uL13_CS"/>
</dbReference>
<evidence type="ECO:0000313" key="9">
    <source>
        <dbReference type="EMBL" id="PZR16631.1"/>
    </source>
</evidence>
<dbReference type="GO" id="GO:0022625">
    <property type="term" value="C:cytosolic large ribosomal subunit"/>
    <property type="evidence" value="ECO:0007669"/>
    <property type="project" value="TreeGrafter"/>
</dbReference>
<dbReference type="FunFam" id="3.90.1180.10:FF:000001">
    <property type="entry name" value="50S ribosomal protein L13"/>
    <property type="match status" value="1"/>
</dbReference>
<dbReference type="InterPro" id="IPR005823">
    <property type="entry name" value="Ribosomal_uL13_bac-type"/>
</dbReference>
<evidence type="ECO:0000256" key="6">
    <source>
        <dbReference type="HAMAP-Rule" id="MF_01366"/>
    </source>
</evidence>
<dbReference type="SUPFAM" id="SSF52161">
    <property type="entry name" value="Ribosomal protein L13"/>
    <property type="match status" value="1"/>
</dbReference>
<dbReference type="PANTHER" id="PTHR11545:SF2">
    <property type="entry name" value="LARGE RIBOSOMAL SUBUNIT PROTEIN UL13M"/>
    <property type="match status" value="1"/>
</dbReference>
<proteinExistence type="inferred from homology"/>
<dbReference type="PIRSF" id="PIRSF002181">
    <property type="entry name" value="Ribosomal_L13"/>
    <property type="match status" value="1"/>
</dbReference>
<comment type="subunit">
    <text evidence="2 6">Part of the 50S ribosomal subunit.</text>
</comment>
<organism evidence="9 10">
    <name type="scientific">Archangium gephyra</name>
    <dbReference type="NCBI Taxonomy" id="48"/>
    <lineage>
        <taxon>Bacteria</taxon>
        <taxon>Pseudomonadati</taxon>
        <taxon>Myxococcota</taxon>
        <taxon>Myxococcia</taxon>
        <taxon>Myxococcales</taxon>
        <taxon>Cystobacterineae</taxon>
        <taxon>Archangiaceae</taxon>
        <taxon>Archangium</taxon>
    </lineage>
</organism>
<evidence type="ECO:0000256" key="2">
    <source>
        <dbReference type="ARBA" id="ARBA00011838"/>
    </source>
</evidence>
<evidence type="ECO:0000256" key="7">
    <source>
        <dbReference type="RuleBase" id="RU003877"/>
    </source>
</evidence>
<evidence type="ECO:0000256" key="4">
    <source>
        <dbReference type="ARBA" id="ARBA00023274"/>
    </source>
</evidence>
<keyword evidence="4 6" id="KW-0687">Ribonucleoprotein</keyword>
<dbReference type="PANTHER" id="PTHR11545">
    <property type="entry name" value="RIBOSOMAL PROTEIN L13"/>
    <property type="match status" value="1"/>
</dbReference>
<comment type="caution">
    <text evidence="9">The sequence shown here is derived from an EMBL/GenBank/DDBJ whole genome shotgun (WGS) entry which is preliminary data.</text>
</comment>
<dbReference type="PROSITE" id="PS00783">
    <property type="entry name" value="RIBOSOMAL_L13"/>
    <property type="match status" value="1"/>
</dbReference>
<dbReference type="InterPro" id="IPR036899">
    <property type="entry name" value="Ribosomal_uL13_sf"/>
</dbReference>
<protein>
    <recommendedName>
        <fullName evidence="5 6">Large ribosomal subunit protein uL13</fullName>
    </recommendedName>
</protein>
<dbReference type="EMBL" id="QFQP01000003">
    <property type="protein sequence ID" value="PZR16631.1"/>
    <property type="molecule type" value="Genomic_DNA"/>
</dbReference>
<dbReference type="Proteomes" id="UP000249061">
    <property type="component" value="Unassembled WGS sequence"/>
</dbReference>
<dbReference type="Pfam" id="PF00572">
    <property type="entry name" value="Ribosomal_L13"/>
    <property type="match status" value="1"/>
</dbReference>
<dbReference type="AlphaFoldDB" id="A0A2W5W0M0"/>
<dbReference type="GO" id="GO:0017148">
    <property type="term" value="P:negative regulation of translation"/>
    <property type="evidence" value="ECO:0007669"/>
    <property type="project" value="TreeGrafter"/>
</dbReference>
<dbReference type="GO" id="GO:0003735">
    <property type="term" value="F:structural constituent of ribosome"/>
    <property type="evidence" value="ECO:0007669"/>
    <property type="project" value="InterPro"/>
</dbReference>
<dbReference type="CDD" id="cd00392">
    <property type="entry name" value="Ribosomal_L13"/>
    <property type="match status" value="1"/>
</dbReference>
<comment type="function">
    <text evidence="6 8">This protein is one of the early assembly proteins of the 50S ribosomal subunit, although it is not seen to bind rRNA by itself. It is important during the early stages of 50S assembly.</text>
</comment>
<dbReference type="GO" id="GO:0006412">
    <property type="term" value="P:translation"/>
    <property type="evidence" value="ECO:0007669"/>
    <property type="project" value="UniProtKB-UniRule"/>
</dbReference>
<dbReference type="InterPro" id="IPR005822">
    <property type="entry name" value="Ribosomal_uL13"/>
</dbReference>